<dbReference type="InterPro" id="IPR036097">
    <property type="entry name" value="HisK_dim/P_sf"/>
</dbReference>
<dbReference type="Gene3D" id="3.30.565.10">
    <property type="entry name" value="Histidine kinase-like ATPase, C-terminal domain"/>
    <property type="match status" value="1"/>
</dbReference>
<dbReference type="CDD" id="cd00088">
    <property type="entry name" value="HPT"/>
    <property type="match status" value="1"/>
</dbReference>
<keyword evidence="8" id="KW-0808">Transferase</keyword>
<evidence type="ECO:0000256" key="13">
    <source>
        <dbReference type="ARBA" id="ARBA00035100"/>
    </source>
</evidence>
<dbReference type="STRING" id="52689.AKG39_08920"/>
<dbReference type="PATRIC" id="fig|52689.4.peg.990"/>
<feature type="domain" description="Histidine kinase" evidence="16">
    <location>
        <begin position="314"/>
        <end position="548"/>
    </location>
</feature>
<gene>
    <name evidence="19" type="ORF">AKG39_08920</name>
</gene>
<dbReference type="PANTHER" id="PTHR43395">
    <property type="entry name" value="SENSOR HISTIDINE KINASE CHEA"/>
    <property type="match status" value="1"/>
</dbReference>
<protein>
    <recommendedName>
        <fullName evidence="4">Chemotaxis protein CheA</fullName>
        <ecNumber evidence="3">2.7.13.3</ecNumber>
    </recommendedName>
</protein>
<evidence type="ECO:0000256" key="15">
    <source>
        <dbReference type="SAM" id="Coils"/>
    </source>
</evidence>
<comment type="caution">
    <text evidence="19">The sequence shown here is derived from an EMBL/GenBank/DDBJ whole genome shotgun (WGS) entry which is preliminary data.</text>
</comment>
<evidence type="ECO:0000313" key="20">
    <source>
        <dbReference type="Proteomes" id="UP000036873"/>
    </source>
</evidence>
<keyword evidence="9" id="KW-0547">Nucleotide-binding</keyword>
<dbReference type="Gene3D" id="3.30.70.1110">
    <property type="entry name" value="Histidine kinase CheA-like, P2 response regulator-binding domain"/>
    <property type="match status" value="1"/>
</dbReference>
<dbReference type="CDD" id="cd16916">
    <property type="entry name" value="HATPase_CheA-like"/>
    <property type="match status" value="1"/>
</dbReference>
<evidence type="ECO:0000256" key="14">
    <source>
        <dbReference type="PROSITE-ProRule" id="PRU00110"/>
    </source>
</evidence>
<evidence type="ECO:0000256" key="1">
    <source>
        <dbReference type="ARBA" id="ARBA00000085"/>
    </source>
</evidence>
<evidence type="ECO:0000256" key="2">
    <source>
        <dbReference type="ARBA" id="ARBA00004496"/>
    </source>
</evidence>
<evidence type="ECO:0000256" key="11">
    <source>
        <dbReference type="ARBA" id="ARBA00022840"/>
    </source>
</evidence>
<dbReference type="InterPro" id="IPR037006">
    <property type="entry name" value="CheA-like_homodim_sf"/>
</dbReference>
<keyword evidence="20" id="KW-1185">Reference proteome</keyword>
<evidence type="ECO:0000256" key="9">
    <source>
        <dbReference type="ARBA" id="ARBA00022741"/>
    </source>
</evidence>
<reference evidence="20" key="1">
    <citation type="submission" date="2015-07" db="EMBL/GenBank/DDBJ databases">
        <title>Draft genome sequence of Acetobacterium bakii DSM 8293, a potential psychrophilic chemical producer through syngas fermentation.</title>
        <authorList>
            <person name="Song Y."/>
            <person name="Hwang S."/>
            <person name="Cho B.-K."/>
        </authorList>
    </citation>
    <scope>NUCLEOTIDE SEQUENCE [LARGE SCALE GENOMIC DNA]</scope>
    <source>
        <strain evidence="20">DSM 8239</strain>
    </source>
</reference>
<keyword evidence="6" id="KW-0145">Chemotaxis</keyword>
<feature type="modified residue" description="Phosphohistidine" evidence="14">
    <location>
        <position position="52"/>
    </location>
</feature>
<dbReference type="GO" id="GO:0006935">
    <property type="term" value="P:chemotaxis"/>
    <property type="evidence" value="ECO:0007669"/>
    <property type="project" value="UniProtKB-KW"/>
</dbReference>
<dbReference type="GO" id="GO:0000155">
    <property type="term" value="F:phosphorelay sensor kinase activity"/>
    <property type="evidence" value="ECO:0007669"/>
    <property type="project" value="InterPro"/>
</dbReference>
<dbReference type="Pfam" id="PF02895">
    <property type="entry name" value="H-kinase_dim"/>
    <property type="match status" value="1"/>
</dbReference>
<keyword evidence="12" id="KW-0902">Two-component regulatory system</keyword>
<dbReference type="GO" id="GO:0005524">
    <property type="term" value="F:ATP binding"/>
    <property type="evidence" value="ECO:0007669"/>
    <property type="project" value="UniProtKB-KW"/>
</dbReference>
<dbReference type="PANTHER" id="PTHR43395:SF10">
    <property type="entry name" value="CHEMOTAXIS PROTEIN CHEA"/>
    <property type="match status" value="1"/>
</dbReference>
<dbReference type="SUPFAM" id="SSF47226">
    <property type="entry name" value="Histidine-containing phosphotransfer domain, HPT domain"/>
    <property type="match status" value="1"/>
</dbReference>
<dbReference type="FunFam" id="3.30.565.10:FF:000016">
    <property type="entry name" value="Chemotaxis protein CheA, putative"/>
    <property type="match status" value="1"/>
</dbReference>
<dbReference type="InterPro" id="IPR005467">
    <property type="entry name" value="His_kinase_dom"/>
</dbReference>
<dbReference type="InterPro" id="IPR051315">
    <property type="entry name" value="Bact_Chemotaxis_CheA"/>
</dbReference>
<dbReference type="SMART" id="SM01231">
    <property type="entry name" value="H-kinase_dim"/>
    <property type="match status" value="1"/>
</dbReference>
<comment type="subcellular location">
    <subcellularLocation>
        <location evidence="2">Cytoplasm</location>
    </subcellularLocation>
</comment>
<dbReference type="InterPro" id="IPR002545">
    <property type="entry name" value="CheW-lke_dom"/>
</dbReference>
<dbReference type="Gene3D" id="1.10.287.560">
    <property type="entry name" value="Histidine kinase CheA-like, homodimeric domain"/>
    <property type="match status" value="1"/>
</dbReference>
<dbReference type="Pfam" id="PF01584">
    <property type="entry name" value="CheW"/>
    <property type="match status" value="1"/>
</dbReference>
<feature type="domain" description="CheW-like" evidence="17">
    <location>
        <begin position="550"/>
        <end position="687"/>
    </location>
</feature>
<dbReference type="SUPFAM" id="SSF55052">
    <property type="entry name" value="CheY-binding domain of CheA"/>
    <property type="match status" value="1"/>
</dbReference>
<dbReference type="EMBL" id="LGYO01000022">
    <property type="protein sequence ID" value="KNZ41748.1"/>
    <property type="molecule type" value="Genomic_DNA"/>
</dbReference>
<organism evidence="19 20">
    <name type="scientific">Acetobacterium bakii</name>
    <dbReference type="NCBI Taxonomy" id="52689"/>
    <lineage>
        <taxon>Bacteria</taxon>
        <taxon>Bacillati</taxon>
        <taxon>Bacillota</taxon>
        <taxon>Clostridia</taxon>
        <taxon>Eubacteriales</taxon>
        <taxon>Eubacteriaceae</taxon>
        <taxon>Acetobacterium</taxon>
    </lineage>
</organism>
<accession>A0A0L6TZS7</accession>
<name>A0A0L6TZS7_9FIRM</name>
<dbReference type="InterPro" id="IPR004105">
    <property type="entry name" value="CheA-like_dim"/>
</dbReference>
<dbReference type="PROSITE" id="PS50109">
    <property type="entry name" value="HIS_KIN"/>
    <property type="match status" value="1"/>
</dbReference>
<evidence type="ECO:0000256" key="10">
    <source>
        <dbReference type="ARBA" id="ARBA00022777"/>
    </source>
</evidence>
<dbReference type="PROSITE" id="PS50894">
    <property type="entry name" value="HPT"/>
    <property type="match status" value="1"/>
</dbReference>
<dbReference type="InterPro" id="IPR036641">
    <property type="entry name" value="HPT_dom_sf"/>
</dbReference>
<dbReference type="SMART" id="SM00073">
    <property type="entry name" value="HPT"/>
    <property type="match status" value="1"/>
</dbReference>
<evidence type="ECO:0000256" key="4">
    <source>
        <dbReference type="ARBA" id="ARBA00021495"/>
    </source>
</evidence>
<comment type="function">
    <text evidence="13">Involved in the transmission of sensory signals from the chemoreceptors to the flagellar motors. CheA is autophosphorylated; it can transfer its phosphate group to either CheB or CheY.</text>
</comment>
<proteinExistence type="predicted"/>
<dbReference type="InterPro" id="IPR003594">
    <property type="entry name" value="HATPase_dom"/>
</dbReference>
<dbReference type="SUPFAM" id="SSF55874">
    <property type="entry name" value="ATPase domain of HSP90 chaperone/DNA topoisomerase II/histidine kinase"/>
    <property type="match status" value="1"/>
</dbReference>
<dbReference type="Pfam" id="PF02518">
    <property type="entry name" value="HATPase_c"/>
    <property type="match status" value="1"/>
</dbReference>
<dbReference type="InterPro" id="IPR010808">
    <property type="entry name" value="CheA_P2-bd"/>
</dbReference>
<keyword evidence="10" id="KW-0418">Kinase</keyword>
<dbReference type="InterPro" id="IPR037052">
    <property type="entry name" value="CheA-like_P2_sf"/>
</dbReference>
<dbReference type="InterPro" id="IPR008207">
    <property type="entry name" value="Sig_transdc_His_kin_Hpt_dom"/>
</dbReference>
<dbReference type="InterPro" id="IPR004358">
    <property type="entry name" value="Sig_transdc_His_kin-like_C"/>
</dbReference>
<dbReference type="GO" id="GO:0005737">
    <property type="term" value="C:cytoplasm"/>
    <property type="evidence" value="ECO:0007669"/>
    <property type="project" value="UniProtKB-SubCell"/>
</dbReference>
<dbReference type="InterPro" id="IPR036890">
    <property type="entry name" value="HATPase_C_sf"/>
</dbReference>
<dbReference type="SUPFAM" id="SSF47384">
    <property type="entry name" value="Homodimeric domain of signal transducing histidine kinase"/>
    <property type="match status" value="1"/>
</dbReference>
<dbReference type="SMART" id="SM00387">
    <property type="entry name" value="HATPase_c"/>
    <property type="match status" value="1"/>
</dbReference>
<keyword evidence="5" id="KW-0963">Cytoplasm</keyword>
<evidence type="ECO:0000256" key="12">
    <source>
        <dbReference type="ARBA" id="ARBA00023012"/>
    </source>
</evidence>
<dbReference type="InterPro" id="IPR036061">
    <property type="entry name" value="CheW-like_dom_sf"/>
</dbReference>
<comment type="catalytic activity">
    <reaction evidence="1">
        <text>ATP + protein L-histidine = ADP + protein N-phospho-L-histidine.</text>
        <dbReference type="EC" id="2.7.13.3"/>
    </reaction>
</comment>
<dbReference type="InterPro" id="IPR035891">
    <property type="entry name" value="CheY-binding_CheA"/>
</dbReference>
<evidence type="ECO:0000256" key="3">
    <source>
        <dbReference type="ARBA" id="ARBA00012438"/>
    </source>
</evidence>
<evidence type="ECO:0000259" key="18">
    <source>
        <dbReference type="PROSITE" id="PS50894"/>
    </source>
</evidence>
<dbReference type="Pfam" id="PF07194">
    <property type="entry name" value="P2"/>
    <property type="match status" value="1"/>
</dbReference>
<feature type="coiled-coil region" evidence="15">
    <location>
        <begin position="114"/>
        <end position="159"/>
    </location>
</feature>
<dbReference type="Gene3D" id="1.20.120.160">
    <property type="entry name" value="HPT domain"/>
    <property type="match status" value="1"/>
</dbReference>
<dbReference type="Pfam" id="PF01627">
    <property type="entry name" value="Hpt"/>
    <property type="match status" value="1"/>
</dbReference>
<evidence type="ECO:0000256" key="6">
    <source>
        <dbReference type="ARBA" id="ARBA00022500"/>
    </source>
</evidence>
<dbReference type="Proteomes" id="UP000036873">
    <property type="component" value="Unassembled WGS sequence"/>
</dbReference>
<dbReference type="EC" id="2.7.13.3" evidence="3"/>
<evidence type="ECO:0000313" key="19">
    <source>
        <dbReference type="EMBL" id="KNZ41748.1"/>
    </source>
</evidence>
<sequence>MSNYDSGNDSMLEMYLFESETLLDQLDEILLQSEENAELKNDDINEIFRIMHTIKGSSAMMEFDTVAHASHKLEDLFFVIREEGIETENFVDLMDLVLKVSGFLKGEVDKIQNNQTLEEINKDLGEEIENFLNRLKGAVAEEQVAIAEEEEVLEAEKEDSTPEEDGLLSDAETIYFLHARFAEDSQMENIRAFMLVNKLESMGKVLETIPEKLNNNPEAAGIILKNGFFCKFQTSFDQAAVEAASKSVLSVDSVYFIDHMPEVEVPIKKASEPLPLDKKEETAVKNVSNGQGKQNNNTQNLINVDLNKLDTLMDLIGEIVITESMVVGSVELQGKEEENFNKASLQLRKLTDELQDIVMSIRMVPIAGTFKKMHRIVRDMGKKLSKEVEFITMGEGTEVDKTIIDGISDPLMHLVRNSLDHGLENKEERIAAGKDPVGKIILSAQNVGGDIVISVSDDGKGLDKHMIMQKAKENKLLIKPEEEYTEKEILAFLLAPGFSTKEVVTEFSGRGVGMDVVKRNIEKVGGAITIESVKGAGTNIFLKIPLTLSIISGMQVKVGENICEIPISNIRESFKITSKQLIMDPDKNEMVLIRGVCYPLIRLHEIFHVLDCTTEIEDGILMLVDSGDNLACLFMDDLLQKHQIVVKPIPKYLNHHAVKDSGIAGCTILGNGSISLIIDIPSILNKY</sequence>
<evidence type="ECO:0000259" key="16">
    <source>
        <dbReference type="PROSITE" id="PS50109"/>
    </source>
</evidence>
<feature type="domain" description="HPt" evidence="18">
    <location>
        <begin position="4"/>
        <end position="111"/>
    </location>
</feature>
<keyword evidence="15" id="KW-0175">Coiled coil</keyword>
<dbReference type="PRINTS" id="PR00344">
    <property type="entry name" value="BCTRLSENSOR"/>
</dbReference>
<evidence type="ECO:0000256" key="5">
    <source>
        <dbReference type="ARBA" id="ARBA00022490"/>
    </source>
</evidence>
<dbReference type="SMART" id="SM00260">
    <property type="entry name" value="CheW"/>
    <property type="match status" value="1"/>
</dbReference>
<dbReference type="AlphaFoldDB" id="A0A0L6TZS7"/>
<keyword evidence="7 14" id="KW-0597">Phosphoprotein</keyword>
<dbReference type="SUPFAM" id="SSF50341">
    <property type="entry name" value="CheW-like"/>
    <property type="match status" value="1"/>
</dbReference>
<evidence type="ECO:0000259" key="17">
    <source>
        <dbReference type="PROSITE" id="PS50851"/>
    </source>
</evidence>
<dbReference type="Gene3D" id="2.30.30.40">
    <property type="entry name" value="SH3 Domains"/>
    <property type="match status" value="1"/>
</dbReference>
<evidence type="ECO:0000256" key="8">
    <source>
        <dbReference type="ARBA" id="ARBA00022679"/>
    </source>
</evidence>
<dbReference type="RefSeq" id="WP_050740042.1">
    <property type="nucleotide sequence ID" value="NZ_LGYO01000022.1"/>
</dbReference>
<dbReference type="PROSITE" id="PS50851">
    <property type="entry name" value="CHEW"/>
    <property type="match status" value="1"/>
</dbReference>
<keyword evidence="11" id="KW-0067">ATP-binding</keyword>
<evidence type="ECO:0000256" key="7">
    <source>
        <dbReference type="ARBA" id="ARBA00022553"/>
    </source>
</evidence>